<evidence type="ECO:0000256" key="2">
    <source>
        <dbReference type="ARBA" id="ARBA00020675"/>
    </source>
</evidence>
<proteinExistence type="inferred from homology"/>
<sequence length="595" mass="64683">MDKKISLPVVVPIRTLSEKIGISPSGIVAKLIQNGVMATINESIDFETASIIADEFGFETREEKERGNEVHFESSKKPKIEIRPPVVTIMGHVDHGKTKLLDRIRQTNVIDQESGGITQHIGAYQTVISLQSKSGKKSERTITFIDTPGHEAFSMMRARGANITDIVILVVAADDGVKPQTIEAISHAKAAKVPIIVAINKIDKPEADQEMVKRELSDQGLIPEEWGGKTIMVPVSAKDGTNIHELLEMIILNADLAELKADINKPAKGVIIESKMQPGKGVVATILIQEGIIHVGDSIIFDDESAKIRILEDWTGKRIKEAGPSMPVLVSGFKNIPRSGSIIKAAPDEKTAKTIAESNKKQKNVKGFSSGTGLVEISKQAKEGKIKELNLILRADVQGSLGAIKNSLSEIASDDIGIKIISASVGPVNESDINLAISTEAVIIAFKAPVPPNVRKLAEQNKIKISKYDIIYQLLDDIVSALEGMLEPEIVETRIGKMKILKIFRTEKESGIFGGLVTAGEVTPATKIEILRDSEKIYELKTISVKKGQGSVNKAQQNDECGISYQGAARLKEGDIAEFIRTEEIVKSIKKKLNK</sequence>
<dbReference type="NCBIfam" id="TIGR00487">
    <property type="entry name" value="IF-2"/>
    <property type="match status" value="1"/>
</dbReference>
<feature type="domain" description="Tr-type G" evidence="9">
    <location>
        <begin position="82"/>
        <end position="260"/>
    </location>
</feature>
<dbReference type="FunFam" id="3.40.50.300:FF:000019">
    <property type="entry name" value="Translation initiation factor IF-2"/>
    <property type="match status" value="1"/>
</dbReference>
<dbReference type="EMBL" id="PEZV01000002">
    <property type="protein sequence ID" value="PIT97658.1"/>
    <property type="molecule type" value="Genomic_DNA"/>
</dbReference>
<dbReference type="Gene3D" id="2.40.30.10">
    <property type="entry name" value="Translation factors"/>
    <property type="match status" value="2"/>
</dbReference>
<comment type="caution">
    <text evidence="7">Lacks conserved residue(s) required for the propagation of feature annotation.</text>
</comment>
<dbReference type="Gene3D" id="3.40.50.300">
    <property type="entry name" value="P-loop containing nucleotide triphosphate hydrolases"/>
    <property type="match status" value="1"/>
</dbReference>
<dbReference type="InterPro" id="IPR023115">
    <property type="entry name" value="TIF_IF2_dom3"/>
</dbReference>
<dbReference type="InterPro" id="IPR005225">
    <property type="entry name" value="Small_GTP-bd"/>
</dbReference>
<feature type="binding site" evidence="7">
    <location>
        <begin position="146"/>
        <end position="150"/>
    </location>
    <ligand>
        <name>GTP</name>
        <dbReference type="ChEBI" id="CHEBI:37565"/>
    </ligand>
</feature>
<feature type="binding site" evidence="7">
    <location>
        <begin position="200"/>
        <end position="203"/>
    </location>
    <ligand>
        <name>GTP</name>
        <dbReference type="ChEBI" id="CHEBI:37565"/>
    </ligand>
</feature>
<dbReference type="PRINTS" id="PR00315">
    <property type="entry name" value="ELONGATNFCT"/>
</dbReference>
<protein>
    <recommendedName>
        <fullName evidence="2 7">Translation initiation factor IF-2</fullName>
    </recommendedName>
</protein>
<dbReference type="HAMAP" id="MF_00100_B">
    <property type="entry name" value="IF_2_B"/>
    <property type="match status" value="1"/>
</dbReference>
<dbReference type="CDD" id="cd01887">
    <property type="entry name" value="IF2_eIF5B"/>
    <property type="match status" value="1"/>
</dbReference>
<reference evidence="11" key="1">
    <citation type="submission" date="2017-09" db="EMBL/GenBank/DDBJ databases">
        <title>Depth-based differentiation of microbial function through sediment-hosted aquifers and enrichment of novel symbionts in the deep terrestrial subsurface.</title>
        <authorList>
            <person name="Probst A.J."/>
            <person name="Ladd B."/>
            <person name="Jarett J.K."/>
            <person name="Geller-Mcgrath D.E."/>
            <person name="Sieber C.M.K."/>
            <person name="Emerson J.B."/>
            <person name="Anantharaman K."/>
            <person name="Thomas B.C."/>
            <person name="Malmstrom R."/>
            <person name="Stieglmeier M."/>
            <person name="Klingl A."/>
            <person name="Woyke T."/>
            <person name="Ryan C.M."/>
            <person name="Banfield J.F."/>
        </authorList>
    </citation>
    <scope>NUCLEOTIDE SEQUENCE [LARGE SCALE GENOMIC DNA]</scope>
</reference>
<dbReference type="GO" id="GO:0005525">
    <property type="term" value="F:GTP binding"/>
    <property type="evidence" value="ECO:0007669"/>
    <property type="project" value="UniProtKB-KW"/>
</dbReference>
<evidence type="ECO:0000256" key="3">
    <source>
        <dbReference type="ARBA" id="ARBA00022540"/>
    </source>
</evidence>
<dbReference type="PROSITE" id="PS51722">
    <property type="entry name" value="G_TR_2"/>
    <property type="match status" value="1"/>
</dbReference>
<dbReference type="InterPro" id="IPR044145">
    <property type="entry name" value="IF2_II"/>
</dbReference>
<comment type="subcellular location">
    <subcellularLocation>
        <location evidence="7">Cytoplasm</location>
    </subcellularLocation>
</comment>
<dbReference type="SUPFAM" id="SSF52156">
    <property type="entry name" value="Initiation factor IF2/eIF5b, domain 3"/>
    <property type="match status" value="1"/>
</dbReference>
<dbReference type="Pfam" id="PF22042">
    <property type="entry name" value="EF-G_D2"/>
    <property type="match status" value="1"/>
</dbReference>
<dbReference type="InterPro" id="IPR027417">
    <property type="entry name" value="P-loop_NTPase"/>
</dbReference>
<dbReference type="PANTHER" id="PTHR43381:SF5">
    <property type="entry name" value="TR-TYPE G DOMAIN-CONTAINING PROTEIN"/>
    <property type="match status" value="1"/>
</dbReference>
<evidence type="ECO:0000313" key="10">
    <source>
        <dbReference type="EMBL" id="PIT97658.1"/>
    </source>
</evidence>
<dbReference type="InterPro" id="IPR009000">
    <property type="entry name" value="Transl_B-barrel_sf"/>
</dbReference>
<name>A0A2M6WXX1_9BACT</name>
<dbReference type="NCBIfam" id="TIGR00231">
    <property type="entry name" value="small_GTP"/>
    <property type="match status" value="1"/>
</dbReference>
<keyword evidence="3 7" id="KW-0396">Initiation factor</keyword>
<evidence type="ECO:0000256" key="1">
    <source>
        <dbReference type="ARBA" id="ARBA00007733"/>
    </source>
</evidence>
<dbReference type="AlphaFoldDB" id="A0A2M6WXX1"/>
<organism evidence="10 11">
    <name type="scientific">Candidatus Berkelbacteria bacterium CG10_big_fil_rev_8_21_14_0_10_41_12</name>
    <dbReference type="NCBI Taxonomy" id="1974513"/>
    <lineage>
        <taxon>Bacteria</taxon>
        <taxon>Candidatus Berkelbacteria</taxon>
    </lineage>
</organism>
<keyword evidence="7" id="KW-0963">Cytoplasm</keyword>
<dbReference type="Pfam" id="PF11987">
    <property type="entry name" value="IF-2"/>
    <property type="match status" value="1"/>
</dbReference>
<evidence type="ECO:0000256" key="6">
    <source>
        <dbReference type="ARBA" id="ARBA00023134"/>
    </source>
</evidence>
<comment type="caution">
    <text evidence="10">The sequence shown here is derived from an EMBL/GenBank/DDBJ whole genome shotgun (WGS) entry which is preliminary data.</text>
</comment>
<dbReference type="InterPro" id="IPR000178">
    <property type="entry name" value="TF_IF2_bacterial-like"/>
</dbReference>
<dbReference type="Pfam" id="PF04760">
    <property type="entry name" value="IF2_N"/>
    <property type="match status" value="1"/>
</dbReference>
<keyword evidence="6 7" id="KW-0342">GTP-binding</keyword>
<dbReference type="Proteomes" id="UP000228596">
    <property type="component" value="Unassembled WGS sequence"/>
</dbReference>
<evidence type="ECO:0000256" key="4">
    <source>
        <dbReference type="ARBA" id="ARBA00022741"/>
    </source>
</evidence>
<dbReference type="SUPFAM" id="SSF50447">
    <property type="entry name" value="Translation proteins"/>
    <property type="match status" value="2"/>
</dbReference>
<dbReference type="Pfam" id="PF00009">
    <property type="entry name" value="GTP_EFTU"/>
    <property type="match status" value="1"/>
</dbReference>
<evidence type="ECO:0000256" key="5">
    <source>
        <dbReference type="ARBA" id="ARBA00022917"/>
    </source>
</evidence>
<dbReference type="GO" id="GO:0003743">
    <property type="term" value="F:translation initiation factor activity"/>
    <property type="evidence" value="ECO:0007669"/>
    <property type="project" value="UniProtKB-UniRule"/>
</dbReference>
<dbReference type="InterPro" id="IPR053905">
    <property type="entry name" value="EF-G-like_DII"/>
</dbReference>
<dbReference type="GO" id="GO:0003924">
    <property type="term" value="F:GTPase activity"/>
    <property type="evidence" value="ECO:0007669"/>
    <property type="project" value="UniProtKB-UniRule"/>
</dbReference>
<dbReference type="CDD" id="cd03702">
    <property type="entry name" value="IF2_mtIF2_II"/>
    <property type="match status" value="1"/>
</dbReference>
<dbReference type="InterPro" id="IPR006847">
    <property type="entry name" value="IF2_N"/>
</dbReference>
<dbReference type="SUPFAM" id="SSF52540">
    <property type="entry name" value="P-loop containing nucleoside triphosphate hydrolases"/>
    <property type="match status" value="1"/>
</dbReference>
<keyword evidence="5 7" id="KW-0648">Protein biosynthesis</keyword>
<dbReference type="InterPro" id="IPR000795">
    <property type="entry name" value="T_Tr_GTP-bd_dom"/>
</dbReference>
<dbReference type="FunFam" id="3.40.50.10050:FF:000001">
    <property type="entry name" value="Translation initiation factor IF-2"/>
    <property type="match status" value="1"/>
</dbReference>
<gene>
    <name evidence="7" type="primary">infB</name>
    <name evidence="10" type="ORF">COT77_00300</name>
</gene>
<dbReference type="InterPro" id="IPR015760">
    <property type="entry name" value="TIF_IF2"/>
</dbReference>
<dbReference type="PANTHER" id="PTHR43381">
    <property type="entry name" value="TRANSLATION INITIATION FACTOR IF-2-RELATED"/>
    <property type="match status" value="1"/>
</dbReference>
<evidence type="ECO:0000313" key="11">
    <source>
        <dbReference type="Proteomes" id="UP000228596"/>
    </source>
</evidence>
<evidence type="ECO:0000256" key="7">
    <source>
        <dbReference type="HAMAP-Rule" id="MF_00100"/>
    </source>
</evidence>
<comment type="function">
    <text evidence="7 8">One of the essential components for the initiation of protein synthesis. Protects formylmethionyl-tRNA from spontaneous hydrolysis and promotes its binding to the 30S ribosomal subunits. Also involved in the hydrolysis of GTP during the formation of the 70S ribosomal complex.</text>
</comment>
<comment type="similarity">
    <text evidence="1 7 8">Belongs to the TRAFAC class translation factor GTPase superfamily. Classic translation factor GTPase family. IF-2 subfamily.</text>
</comment>
<dbReference type="InterPro" id="IPR036925">
    <property type="entry name" value="TIF_IF2_dom3_sf"/>
</dbReference>
<keyword evidence="4 7" id="KW-0547">Nucleotide-binding</keyword>
<dbReference type="Gene3D" id="3.40.50.10050">
    <property type="entry name" value="Translation initiation factor IF- 2, domain 3"/>
    <property type="match status" value="1"/>
</dbReference>
<accession>A0A2M6WXX1</accession>
<evidence type="ECO:0000256" key="8">
    <source>
        <dbReference type="RuleBase" id="RU000644"/>
    </source>
</evidence>
<feature type="binding site" evidence="7">
    <location>
        <begin position="91"/>
        <end position="98"/>
    </location>
    <ligand>
        <name>GTP</name>
        <dbReference type="ChEBI" id="CHEBI:37565"/>
    </ligand>
</feature>
<dbReference type="GO" id="GO:0005829">
    <property type="term" value="C:cytosol"/>
    <property type="evidence" value="ECO:0007669"/>
    <property type="project" value="TreeGrafter"/>
</dbReference>
<evidence type="ECO:0000259" key="9">
    <source>
        <dbReference type="PROSITE" id="PS51722"/>
    </source>
</evidence>